<dbReference type="OrthoDB" id="10261556at2759"/>
<dbReference type="InterPro" id="IPR011545">
    <property type="entry name" value="DEAD/DEAH_box_helicase_dom"/>
</dbReference>
<dbReference type="Proteomes" id="UP000265515">
    <property type="component" value="Unassembled WGS sequence"/>
</dbReference>
<dbReference type="PANTHER" id="PTHR13710">
    <property type="entry name" value="DNA HELICASE RECQ FAMILY MEMBER"/>
    <property type="match status" value="1"/>
</dbReference>
<organism evidence="16 17">
    <name type="scientific">Chara braunii</name>
    <name type="common">Braun's stonewort</name>
    <dbReference type="NCBI Taxonomy" id="69332"/>
    <lineage>
        <taxon>Eukaryota</taxon>
        <taxon>Viridiplantae</taxon>
        <taxon>Streptophyta</taxon>
        <taxon>Charophyceae</taxon>
        <taxon>Charales</taxon>
        <taxon>Characeae</taxon>
        <taxon>Chara</taxon>
    </lineage>
</organism>
<dbReference type="PROSITE" id="PS50967">
    <property type="entry name" value="HRDC"/>
    <property type="match status" value="1"/>
</dbReference>
<feature type="domain" description="Helicase C-terminal" evidence="15">
    <location>
        <begin position="836"/>
        <end position="1003"/>
    </location>
</feature>
<feature type="region of interest" description="Disordered" evidence="12">
    <location>
        <begin position="356"/>
        <end position="383"/>
    </location>
</feature>
<dbReference type="GO" id="GO:0005694">
    <property type="term" value="C:chromosome"/>
    <property type="evidence" value="ECO:0007669"/>
    <property type="project" value="TreeGrafter"/>
</dbReference>
<keyword evidence="9" id="KW-0539">Nucleus</keyword>
<dbReference type="InterPro" id="IPR004589">
    <property type="entry name" value="DNA_helicase_ATP-dep_RecQ"/>
</dbReference>
<evidence type="ECO:0000259" key="15">
    <source>
        <dbReference type="PROSITE" id="PS51194"/>
    </source>
</evidence>
<dbReference type="InterPro" id="IPR044876">
    <property type="entry name" value="HRDC_dom_sf"/>
</dbReference>
<feature type="compositionally biased region" description="Polar residues" evidence="12">
    <location>
        <begin position="1455"/>
        <end position="1465"/>
    </location>
</feature>
<dbReference type="InterPro" id="IPR002121">
    <property type="entry name" value="HRDC_dom"/>
</dbReference>
<dbReference type="CDD" id="cd18794">
    <property type="entry name" value="SF2_C_RecQ"/>
    <property type="match status" value="1"/>
</dbReference>
<dbReference type="InterPro" id="IPR027417">
    <property type="entry name" value="P-loop_NTPase"/>
</dbReference>
<proteinExistence type="inferred from homology"/>
<dbReference type="SMART" id="SM00956">
    <property type="entry name" value="RQC"/>
    <property type="match status" value="1"/>
</dbReference>
<dbReference type="EC" id="5.6.2.4" evidence="11"/>
<keyword evidence="17" id="KW-1185">Reference proteome</keyword>
<dbReference type="GO" id="GO:0071215">
    <property type="term" value="P:cellular response to abscisic acid stimulus"/>
    <property type="evidence" value="ECO:0007669"/>
    <property type="project" value="EnsemblPlants"/>
</dbReference>
<evidence type="ECO:0000256" key="4">
    <source>
        <dbReference type="ARBA" id="ARBA00022801"/>
    </source>
</evidence>
<feature type="compositionally biased region" description="Basic and acidic residues" evidence="12">
    <location>
        <begin position="1288"/>
        <end position="1299"/>
    </location>
</feature>
<feature type="compositionally biased region" description="Gly residues" evidence="12">
    <location>
        <begin position="501"/>
        <end position="518"/>
    </location>
</feature>
<evidence type="ECO:0000256" key="9">
    <source>
        <dbReference type="ARBA" id="ARBA00023242"/>
    </source>
</evidence>
<protein>
    <recommendedName>
        <fullName evidence="11">DNA 3'-5' helicase</fullName>
        <ecNumber evidence="11">5.6.2.4</ecNumber>
    </recommendedName>
</protein>
<dbReference type="GO" id="GO:0000724">
    <property type="term" value="P:double-strand break repair via homologous recombination"/>
    <property type="evidence" value="ECO:0007669"/>
    <property type="project" value="EnsemblPlants"/>
</dbReference>
<dbReference type="InterPro" id="IPR032284">
    <property type="entry name" value="RecQ_Zn-bd"/>
</dbReference>
<dbReference type="GO" id="GO:0070417">
    <property type="term" value="P:cellular response to cold"/>
    <property type="evidence" value="ECO:0007669"/>
    <property type="project" value="EnsemblPlants"/>
</dbReference>
<dbReference type="Pfam" id="PF00271">
    <property type="entry name" value="Helicase_C"/>
    <property type="match status" value="1"/>
</dbReference>
<evidence type="ECO:0000256" key="2">
    <source>
        <dbReference type="ARBA" id="ARBA00005446"/>
    </source>
</evidence>
<evidence type="ECO:0000256" key="8">
    <source>
        <dbReference type="ARBA" id="ARBA00023235"/>
    </source>
</evidence>
<feature type="compositionally biased region" description="Low complexity" evidence="12">
    <location>
        <begin position="60"/>
        <end position="71"/>
    </location>
</feature>
<dbReference type="GO" id="GO:0003677">
    <property type="term" value="F:DNA binding"/>
    <property type="evidence" value="ECO:0007669"/>
    <property type="project" value="UniProtKB-KW"/>
</dbReference>
<feature type="domain" description="HRDC" evidence="13">
    <location>
        <begin position="1209"/>
        <end position="1295"/>
    </location>
</feature>
<feature type="compositionally biased region" description="Low complexity" evidence="12">
    <location>
        <begin position="1472"/>
        <end position="1487"/>
    </location>
</feature>
<dbReference type="Gene3D" id="1.10.10.10">
    <property type="entry name" value="Winged helix-like DNA-binding domain superfamily/Winged helix DNA-binding domain"/>
    <property type="match status" value="1"/>
</dbReference>
<dbReference type="STRING" id="69332.A0A388JYY5"/>
<feature type="region of interest" description="Disordered" evidence="12">
    <location>
        <begin position="1288"/>
        <end position="1353"/>
    </location>
</feature>
<evidence type="ECO:0000313" key="17">
    <source>
        <dbReference type="Proteomes" id="UP000265515"/>
    </source>
</evidence>
<feature type="compositionally biased region" description="Gly residues" evidence="12">
    <location>
        <begin position="191"/>
        <end position="221"/>
    </location>
</feature>
<feature type="region of interest" description="Disordered" evidence="12">
    <location>
        <begin position="487"/>
        <end position="593"/>
    </location>
</feature>
<dbReference type="SMART" id="SM00490">
    <property type="entry name" value="HELICc"/>
    <property type="match status" value="1"/>
</dbReference>
<accession>A0A388JYY5</accession>
<evidence type="ECO:0000313" key="16">
    <source>
        <dbReference type="EMBL" id="GBG63031.1"/>
    </source>
</evidence>
<dbReference type="GO" id="GO:0016787">
    <property type="term" value="F:hydrolase activity"/>
    <property type="evidence" value="ECO:0007669"/>
    <property type="project" value="UniProtKB-KW"/>
</dbReference>
<dbReference type="InterPro" id="IPR036388">
    <property type="entry name" value="WH-like_DNA-bd_sf"/>
</dbReference>
<comment type="similarity">
    <text evidence="2">Belongs to the helicase family. RecQ subfamily.</text>
</comment>
<feature type="compositionally biased region" description="Polar residues" evidence="12">
    <location>
        <begin position="1488"/>
        <end position="1497"/>
    </location>
</feature>
<feature type="region of interest" description="Disordered" evidence="12">
    <location>
        <begin position="155"/>
        <end position="174"/>
    </location>
</feature>
<dbReference type="Gramene" id="GBG63031">
    <property type="protein sequence ID" value="GBG63031"/>
    <property type="gene ID" value="CBR_g34731"/>
</dbReference>
<dbReference type="PROSITE" id="PS51194">
    <property type="entry name" value="HELICASE_CTER"/>
    <property type="match status" value="1"/>
</dbReference>
<dbReference type="SMART" id="SM00487">
    <property type="entry name" value="DEXDc"/>
    <property type="match status" value="1"/>
</dbReference>
<evidence type="ECO:0000256" key="5">
    <source>
        <dbReference type="ARBA" id="ARBA00022806"/>
    </source>
</evidence>
<dbReference type="Pfam" id="PF00570">
    <property type="entry name" value="HRDC"/>
    <property type="match status" value="1"/>
</dbReference>
<evidence type="ECO:0000256" key="1">
    <source>
        <dbReference type="ARBA" id="ARBA00004123"/>
    </source>
</evidence>
<feature type="region of interest" description="Disordered" evidence="12">
    <location>
        <begin position="1"/>
        <end position="80"/>
    </location>
</feature>
<keyword evidence="8" id="KW-0413">Isomerase</keyword>
<keyword evidence="4" id="KW-0378">Hydrolase</keyword>
<feature type="compositionally biased region" description="Basic residues" evidence="12">
    <location>
        <begin position="1"/>
        <end position="12"/>
    </location>
</feature>
<dbReference type="GO" id="GO:0005634">
    <property type="term" value="C:nucleus"/>
    <property type="evidence" value="ECO:0007669"/>
    <property type="project" value="UniProtKB-SubCell"/>
</dbReference>
<dbReference type="CDD" id="cd17920">
    <property type="entry name" value="DEXHc_RecQ"/>
    <property type="match status" value="1"/>
</dbReference>
<dbReference type="PANTHER" id="PTHR13710:SF156">
    <property type="entry name" value="ATP-DEPENDENT DNA HELICASE Q-LIKE 4B"/>
    <property type="match status" value="1"/>
</dbReference>
<dbReference type="Gene3D" id="3.40.50.300">
    <property type="entry name" value="P-loop containing nucleotide triphosphate hydrolases"/>
    <property type="match status" value="2"/>
</dbReference>
<feature type="compositionally biased region" description="Pro residues" evidence="12">
    <location>
        <begin position="539"/>
        <end position="561"/>
    </location>
</feature>
<dbReference type="Pfam" id="PF09382">
    <property type="entry name" value="RQC"/>
    <property type="match status" value="1"/>
</dbReference>
<dbReference type="GO" id="GO:0043138">
    <property type="term" value="F:3'-5' DNA helicase activity"/>
    <property type="evidence" value="ECO:0007669"/>
    <property type="project" value="UniProtKB-EC"/>
</dbReference>
<feature type="compositionally biased region" description="Polar residues" evidence="12">
    <location>
        <begin position="156"/>
        <end position="174"/>
    </location>
</feature>
<evidence type="ECO:0000256" key="6">
    <source>
        <dbReference type="ARBA" id="ARBA00022840"/>
    </source>
</evidence>
<reference evidence="16 17" key="1">
    <citation type="journal article" date="2018" name="Cell">
        <title>The Chara Genome: Secondary Complexity and Implications for Plant Terrestrialization.</title>
        <authorList>
            <person name="Nishiyama T."/>
            <person name="Sakayama H."/>
            <person name="Vries J.D."/>
            <person name="Buschmann H."/>
            <person name="Saint-Marcoux D."/>
            <person name="Ullrich K.K."/>
            <person name="Haas F.B."/>
            <person name="Vanderstraeten L."/>
            <person name="Becker D."/>
            <person name="Lang D."/>
            <person name="Vosolsobe S."/>
            <person name="Rombauts S."/>
            <person name="Wilhelmsson P.K.I."/>
            <person name="Janitza P."/>
            <person name="Kern R."/>
            <person name="Heyl A."/>
            <person name="Rumpler F."/>
            <person name="Villalobos L.I.A.C."/>
            <person name="Clay J.M."/>
            <person name="Skokan R."/>
            <person name="Toyoda A."/>
            <person name="Suzuki Y."/>
            <person name="Kagoshima H."/>
            <person name="Schijlen E."/>
            <person name="Tajeshwar N."/>
            <person name="Catarino B."/>
            <person name="Hetherington A.J."/>
            <person name="Saltykova A."/>
            <person name="Bonnot C."/>
            <person name="Breuninger H."/>
            <person name="Symeonidi A."/>
            <person name="Radhakrishnan G.V."/>
            <person name="Van Nieuwerburgh F."/>
            <person name="Deforce D."/>
            <person name="Chang C."/>
            <person name="Karol K.G."/>
            <person name="Hedrich R."/>
            <person name="Ulvskov P."/>
            <person name="Glockner G."/>
            <person name="Delwiche C.F."/>
            <person name="Petrasek J."/>
            <person name="Van de Peer Y."/>
            <person name="Friml J."/>
            <person name="Beilby M."/>
            <person name="Dolan L."/>
            <person name="Kohara Y."/>
            <person name="Sugano S."/>
            <person name="Fujiyama A."/>
            <person name="Delaux P.-M."/>
            <person name="Quint M."/>
            <person name="TheiBen G."/>
            <person name="Hagemann M."/>
            <person name="Harholt J."/>
            <person name="Dunand C."/>
            <person name="Zachgo S."/>
            <person name="Langdale J."/>
            <person name="Maumus F."/>
            <person name="Straeten D.V.D."/>
            <person name="Gould S.B."/>
            <person name="Rensing S.A."/>
        </authorList>
    </citation>
    <scope>NUCLEOTIDE SEQUENCE [LARGE SCALE GENOMIC DNA]</scope>
    <source>
        <strain evidence="16 17">S276</strain>
    </source>
</reference>
<dbReference type="InterPro" id="IPR014001">
    <property type="entry name" value="Helicase_ATP-bd"/>
</dbReference>
<dbReference type="NCBIfam" id="TIGR00614">
    <property type="entry name" value="recQ_fam"/>
    <property type="match status" value="1"/>
</dbReference>
<dbReference type="GO" id="GO:0005524">
    <property type="term" value="F:ATP binding"/>
    <property type="evidence" value="ECO:0007669"/>
    <property type="project" value="UniProtKB-KW"/>
</dbReference>
<gene>
    <name evidence="16" type="ORF">CBR_g34731</name>
</gene>
<evidence type="ECO:0000259" key="13">
    <source>
        <dbReference type="PROSITE" id="PS50967"/>
    </source>
</evidence>
<sequence>MERGRQGRKKASGSRDDKDGSLPHNNLDSEMQWLTEHANTSEGLEHGFVYSLPHERPDAEQGQQCPPGQEPFKFRWPLPPGTPSGKDVLERLRMIQSSHCTFVQPGTSLPVKKGTSFAKGTRLGKTSSGGSFNHDSGSTVVTPMGPPSGPGLVQNGGFSQRQQPAGSSVSGMASQGMMTGQMGAATRHDAGGGVDGGGGKTFTSFGGGDGGCPRPSNGGGTSSAPGSGTGFSVPFQSSFIGRAPGGVGGGVRVVADASQSSGDYRGAGPGSNDLRTGGPCEAGGTQSDGMHRHSGSMSWGVQGGIGGGSRETNASGNDVDLMDDDDDALLESLDIDQIVAAHREKQSSQVTPIRGADFRTLGSPEPNKEQECSTRGQPQECSTPVQRVPDLEWICSHGTQVYLCVSLPEHLKELKDQLLVVLQKMVDNANDLSPMRSEELRKERATLTKRIAAIEERLKMATPDDERRQSHYTAGAGLGMASPFVRNGPWSSNGPIRGEESGGVGRVAGGVGTGGNVPGGSSWQSQGFSKKLADASTSPVPPPPVPPSPPAIPPFPPPTPPSSGYGWDGGGFAGPAGRPDYGGGETYRGPEVQRGEDGRRKFIDVTYHEGNVSKEWSRDFSWSTEIQIMNWKHFGNRSFRPNQREVINATMSGRDCFVLMPTGGGKSLTYQVPAACNSGVTLVVSPLVSLIRDQIMHLEEANIPAAYLSANLTWEETLAVLNGISEPDPRYRLLYVTPEKIARSNSLFSTLEQLYRRDMLSRIVIDEAHCVSQWGHDFRPDYQGLRVLKEKFPKTPVLALTATASMTVKEDVVQVLGLRNCVLFRQSFNRPNLRYEVRQKTKKCFEEIDKFIRANYQNECGIIYCLSRNDCEKSAEILRNMGHKAAFYHANMDPAERDRVQQQWSRDEVYIICATIAFGMGINKPDVRFVIHHSLPKSIEGYHQESGRAGRDGQSATCILYYSYGDYIRLKHMLTAEQERSYGNKSFSEGSTAQVATNLENLLRMVSYCENDVDCRRTMQLAYFGETFDASSCKKTCDNCSKNVTYTEEDITNVAKDIVTLVLQTKERHTLQHLLDIFRGSQNAQIKKFKHDCLELHGVGKKYQKTEAERILRRLVCENVLREEVSKSDAYGSVFSVLKVNSAKAADLENGKLKVFIKLPVKKGELSTPTLKKPINSPAASSRQSLGGSPLPTDTPVNTMAAPPTPVNQALSAKVYNALAQLRTEIVNTSEGKPGKGLMPYHIFQNAEMRSISLKLPKTMEELAEINGFGKVKCNKYGERILQVVRRISSEESESRESEFVSPGKRPRTSLPDDGQRPISTPRPMSTPRTVSTPRSRNTSVPVSNGAKAGPHILSSGVNGAASFDVGSEADDFEFDFDDSYANSSASVGKRMRTDSSSGVEPARRSGSNLSGSDNRGAKAFPPPPPVPAFSAPGNRQSEGVTASAAGGEKRFSNGVFSAGSNTLRANGGGWASRQSSAAGAQGQSQATVTSPTSESWNGFAFTKKGTG</sequence>
<evidence type="ECO:0000256" key="7">
    <source>
        <dbReference type="ARBA" id="ARBA00023125"/>
    </source>
</evidence>
<dbReference type="InterPro" id="IPR018982">
    <property type="entry name" value="RQC_domain"/>
</dbReference>
<feature type="compositionally biased region" description="Polar residues" evidence="12">
    <location>
        <begin position="1178"/>
        <end position="1187"/>
    </location>
</feature>
<keyword evidence="5" id="KW-0347">Helicase</keyword>
<evidence type="ECO:0000259" key="14">
    <source>
        <dbReference type="PROSITE" id="PS51192"/>
    </source>
</evidence>
<dbReference type="EMBL" id="BFEA01000034">
    <property type="protein sequence ID" value="GBG63031.1"/>
    <property type="molecule type" value="Genomic_DNA"/>
</dbReference>
<dbReference type="Pfam" id="PF00270">
    <property type="entry name" value="DEAD"/>
    <property type="match status" value="1"/>
</dbReference>
<feature type="region of interest" description="Disordered" evidence="12">
    <location>
        <begin position="259"/>
        <end position="322"/>
    </location>
</feature>
<dbReference type="SUPFAM" id="SSF47819">
    <property type="entry name" value="HRDC-like"/>
    <property type="match status" value="1"/>
</dbReference>
<dbReference type="PROSITE" id="PS00690">
    <property type="entry name" value="DEAH_ATP_HELICASE"/>
    <property type="match status" value="1"/>
</dbReference>
<feature type="domain" description="Helicase ATP-binding" evidence="14">
    <location>
        <begin position="647"/>
        <end position="822"/>
    </location>
</feature>
<comment type="subcellular location">
    <subcellularLocation>
        <location evidence="1">Nucleus</location>
    </subcellularLocation>
</comment>
<comment type="caution">
    <text evidence="16">The sequence shown here is derived from an EMBL/GenBank/DDBJ whole genome shotgun (WGS) entry which is preliminary data.</text>
</comment>
<name>A0A388JYY5_CHABU</name>
<feature type="region of interest" description="Disordered" evidence="12">
    <location>
        <begin position="1167"/>
        <end position="1205"/>
    </location>
</feature>
<feature type="region of interest" description="Disordered" evidence="12">
    <location>
        <begin position="190"/>
        <end position="230"/>
    </location>
</feature>
<evidence type="ECO:0000256" key="12">
    <source>
        <dbReference type="SAM" id="MobiDB-lite"/>
    </source>
</evidence>
<dbReference type="FunFam" id="3.40.50.300:FF:001544">
    <property type="entry name" value="ATP-dependent DNA helicase"/>
    <property type="match status" value="1"/>
</dbReference>
<feature type="compositionally biased region" description="Gly residues" evidence="12">
    <location>
        <begin position="566"/>
        <end position="586"/>
    </location>
</feature>
<feature type="compositionally biased region" description="Polar residues" evidence="12">
    <location>
        <begin position="373"/>
        <end position="383"/>
    </location>
</feature>
<dbReference type="Gene3D" id="1.10.150.80">
    <property type="entry name" value="HRDC domain"/>
    <property type="match status" value="1"/>
</dbReference>
<dbReference type="PROSITE" id="PS51192">
    <property type="entry name" value="HELICASE_ATP_BIND_1"/>
    <property type="match status" value="1"/>
</dbReference>
<keyword evidence="7" id="KW-0238">DNA-binding</keyword>
<dbReference type="SMART" id="SM00341">
    <property type="entry name" value="HRDC"/>
    <property type="match status" value="1"/>
</dbReference>
<evidence type="ECO:0000256" key="11">
    <source>
        <dbReference type="ARBA" id="ARBA00034808"/>
    </source>
</evidence>
<dbReference type="InterPro" id="IPR010997">
    <property type="entry name" value="HRDC-like_sf"/>
</dbReference>
<keyword evidence="6" id="KW-0067">ATP-binding</keyword>
<dbReference type="Pfam" id="PF16124">
    <property type="entry name" value="RecQ_Zn_bind"/>
    <property type="match status" value="1"/>
</dbReference>
<dbReference type="GO" id="GO:0009378">
    <property type="term" value="F:four-way junction helicase activity"/>
    <property type="evidence" value="ECO:0007669"/>
    <property type="project" value="TreeGrafter"/>
</dbReference>
<feature type="compositionally biased region" description="Polar residues" evidence="12">
    <location>
        <begin position="1323"/>
        <end position="1343"/>
    </location>
</feature>
<dbReference type="SUPFAM" id="SSF52540">
    <property type="entry name" value="P-loop containing nucleoside triphosphate hydrolases"/>
    <property type="match status" value="2"/>
</dbReference>
<keyword evidence="3" id="KW-0547">Nucleotide-binding</keyword>
<dbReference type="InterPro" id="IPR001650">
    <property type="entry name" value="Helicase_C-like"/>
</dbReference>
<evidence type="ECO:0000256" key="3">
    <source>
        <dbReference type="ARBA" id="ARBA00022741"/>
    </source>
</evidence>
<dbReference type="GO" id="GO:0006260">
    <property type="term" value="P:DNA replication"/>
    <property type="evidence" value="ECO:0007669"/>
    <property type="project" value="InterPro"/>
</dbReference>
<dbReference type="InterPro" id="IPR002464">
    <property type="entry name" value="DNA/RNA_helicase_DEAH_CS"/>
</dbReference>
<evidence type="ECO:0000256" key="10">
    <source>
        <dbReference type="ARBA" id="ARBA00034617"/>
    </source>
</evidence>
<comment type="catalytic activity">
    <reaction evidence="10">
        <text>Couples ATP hydrolysis with the unwinding of duplex DNA by translocating in the 3'-5' direction.</text>
        <dbReference type="EC" id="5.6.2.4"/>
    </reaction>
</comment>
<feature type="region of interest" description="Disordered" evidence="12">
    <location>
        <begin position="1383"/>
        <end position="1508"/>
    </location>
</feature>
<dbReference type="GO" id="GO:0005737">
    <property type="term" value="C:cytoplasm"/>
    <property type="evidence" value="ECO:0007669"/>
    <property type="project" value="TreeGrafter"/>
</dbReference>
<dbReference type="GO" id="GO:0051276">
    <property type="term" value="P:chromosome organization"/>
    <property type="evidence" value="ECO:0007669"/>
    <property type="project" value="EnsemblPlants"/>
</dbReference>
<dbReference type="FunFam" id="3.40.50.300:FF:000340">
    <property type="entry name" value="Bloom syndrome, RecQ helicase"/>
    <property type="match status" value="1"/>
</dbReference>